<keyword evidence="4" id="KW-1185">Reference proteome</keyword>
<dbReference type="AlphaFoldDB" id="A0A420YG38"/>
<evidence type="ECO:0000256" key="2">
    <source>
        <dbReference type="SAM" id="MobiDB-lite"/>
    </source>
</evidence>
<dbReference type="OrthoDB" id="61116at2759"/>
<proteinExistence type="inferred from homology"/>
<dbReference type="InterPro" id="IPR029063">
    <property type="entry name" value="SAM-dependent_MTases_sf"/>
</dbReference>
<dbReference type="GO" id="GO:0005634">
    <property type="term" value="C:nucleus"/>
    <property type="evidence" value="ECO:0007669"/>
    <property type="project" value="TreeGrafter"/>
</dbReference>
<feature type="compositionally biased region" description="Basic and acidic residues" evidence="2">
    <location>
        <begin position="36"/>
        <end position="45"/>
    </location>
</feature>
<gene>
    <name evidence="3" type="ORF">DL546_007736</name>
</gene>
<reference evidence="3 4" key="1">
    <citation type="submission" date="2018-08" db="EMBL/GenBank/DDBJ databases">
        <title>Draft genome of the lignicolous fungus Coniochaeta pulveracea.</title>
        <authorList>
            <person name="Borstlap C.J."/>
            <person name="De Witt R.N."/>
            <person name="Botha A."/>
            <person name="Volschenk H."/>
        </authorList>
    </citation>
    <scope>NUCLEOTIDE SEQUENCE [LARGE SCALE GENOMIC DNA]</scope>
    <source>
        <strain evidence="3 4">CAB683</strain>
    </source>
</reference>
<dbReference type="PANTHER" id="PTHR12829:SF4">
    <property type="entry name" value="N(6)-ADENINE-SPECIFIC METHYLTRANSFERASE METTL4"/>
    <property type="match status" value="1"/>
</dbReference>
<dbReference type="EMBL" id="QVQW01000012">
    <property type="protein sequence ID" value="RKU46820.1"/>
    <property type="molecule type" value="Genomic_DNA"/>
</dbReference>
<dbReference type="PROSITE" id="PS51143">
    <property type="entry name" value="MT_A70"/>
    <property type="match status" value="1"/>
</dbReference>
<dbReference type="InterPro" id="IPR007757">
    <property type="entry name" value="MT-A70-like"/>
</dbReference>
<organism evidence="3 4">
    <name type="scientific">Coniochaeta pulveracea</name>
    <dbReference type="NCBI Taxonomy" id="177199"/>
    <lineage>
        <taxon>Eukaryota</taxon>
        <taxon>Fungi</taxon>
        <taxon>Dikarya</taxon>
        <taxon>Ascomycota</taxon>
        <taxon>Pezizomycotina</taxon>
        <taxon>Sordariomycetes</taxon>
        <taxon>Sordariomycetidae</taxon>
        <taxon>Coniochaetales</taxon>
        <taxon>Coniochaetaceae</taxon>
        <taxon>Coniochaeta</taxon>
    </lineage>
</organism>
<protein>
    <recommendedName>
        <fullName evidence="5">Methyltransferase-like protein 4</fullName>
    </recommendedName>
</protein>
<evidence type="ECO:0000313" key="4">
    <source>
        <dbReference type="Proteomes" id="UP000275385"/>
    </source>
</evidence>
<dbReference type="STRING" id="177199.A0A420YG38"/>
<feature type="compositionally biased region" description="Pro residues" evidence="2">
    <location>
        <begin position="48"/>
        <end position="58"/>
    </location>
</feature>
<feature type="region of interest" description="Disordered" evidence="2">
    <location>
        <begin position="32"/>
        <end position="71"/>
    </location>
</feature>
<comment type="similarity">
    <text evidence="1">Belongs to the MT-A70-like family.</text>
</comment>
<evidence type="ECO:0008006" key="5">
    <source>
        <dbReference type="Google" id="ProtNLM"/>
    </source>
</evidence>
<comment type="caution">
    <text evidence="3">The sequence shown here is derived from an EMBL/GenBank/DDBJ whole genome shotgun (WGS) entry which is preliminary data.</text>
</comment>
<evidence type="ECO:0000313" key="3">
    <source>
        <dbReference type="EMBL" id="RKU46820.1"/>
    </source>
</evidence>
<accession>A0A420YG38</accession>
<dbReference type="Proteomes" id="UP000275385">
    <property type="component" value="Unassembled WGS sequence"/>
</dbReference>
<sequence length="269" mass="29577">MSPARSVLFENEKKTFIVLDLPSTIEEAQLPANEVHAGKKLDRRLVSAPPPDKPFPTPEPRHGKLTGGGHQGSLTSAAHVAELMTLAAVENALDELSKCYAGPWCLPRVVDDDVKEDDGSSAKKRKIVEDEAPKESPFEQAFYIPPDSHYLHGTIQAKRDNFLTTAPTFDLAILDPPWPNRSARRKKGKGNYSVADNLDSIRLLLSSIPVAAHLSRDGLVAVWVTNAGRFVELLTAPVRGIFAEWGVELIDEWTWLKVTSQDRKPSEGG</sequence>
<dbReference type="SUPFAM" id="SSF53335">
    <property type="entry name" value="S-adenosyl-L-methionine-dependent methyltransferases"/>
    <property type="match status" value="1"/>
</dbReference>
<dbReference type="Pfam" id="PF05063">
    <property type="entry name" value="MT-A70"/>
    <property type="match status" value="1"/>
</dbReference>
<dbReference type="PANTHER" id="PTHR12829">
    <property type="entry name" value="N6-ADENOSINE-METHYLTRANSFERASE"/>
    <property type="match status" value="1"/>
</dbReference>
<evidence type="ECO:0000256" key="1">
    <source>
        <dbReference type="PROSITE-ProRule" id="PRU00489"/>
    </source>
</evidence>
<name>A0A420YG38_9PEZI</name>
<dbReference type="GO" id="GO:0008168">
    <property type="term" value="F:methyltransferase activity"/>
    <property type="evidence" value="ECO:0007669"/>
    <property type="project" value="TreeGrafter"/>
</dbReference>